<dbReference type="FunFam" id="3.40.50.10980:FF:000001">
    <property type="entry name" value="Nibrin"/>
    <property type="match status" value="1"/>
</dbReference>
<dbReference type="GO" id="GO:0016605">
    <property type="term" value="C:PML body"/>
    <property type="evidence" value="ECO:0007669"/>
    <property type="project" value="UniProtKB-SubCell"/>
</dbReference>
<sequence>YFSVSCLFPGEPYRLLSGVEYVVGRKNCTILIQDDQSISRSHAVLTVTQPETSTSQSLSVPILTVRDTSKYGTFVNGSKLNGASKSLQSGDRINFGVFESKFRVEYEPLVVCSSCLDVDQKTTLNRAIQQLGGLVVNEWTNDCTHLVMVSVKVTVKTICALICARPIIKPEFFSELIRAIQSRQQLPNHGSFYPPVDEPSIGTENLDLSEHHERKKIFSGKTFVFLTAKQHKKLGPAVTLGGGEVKLMTEGRKEMPLLLSPEVCVVDVGLANSQLSGSDYERNWTDSILTVLESKNLRAIPEAEIGLAVIFMSTEKYCNPQKQPASKAVPESSPASAVVGQAISQSLAVDETVMPTAADSSTLYIADTEEQTCMEIENTSQMHRQGKMAFQETTAVKKNSSTSGSVNAGTSIPRGNRASGLSQRSQPVSPSKISEAGKPRESASHHQSNSITNYFQVARKRERAEEEETSVPKRAKLEERSSPLSKCTESTTSSICNSEAKQHQNKNNILDPNPKFAVEDMGRKLTRESVKLTSDRADAKTTSGENCAPKKRKELDDTSEDVEALEMVFSGDLDWEDQMADHDQEAQGNTRKKQCLEAKGSRIQEENVNQREENKILKEEELGSVLTSEMKSNIKQESPVLVRSQLINHSKLQDDSSNLPSRLLLTEFRSLIVSHPRQNSCLTGNSSYEGKKNFKMFKKVTYPGAGQLPHIIGGSDLIAHHAKKNSELEDWFRQEMEEQNRYAREESLADDLFR</sequence>
<dbReference type="Pfam" id="PF00533">
    <property type="entry name" value="BRCT"/>
    <property type="match status" value="1"/>
</dbReference>
<dbReference type="Proteomes" id="UP000586926">
    <property type="component" value="Unassembled WGS sequence"/>
</dbReference>
<dbReference type="PANTHER" id="PTHR12162:SF0">
    <property type="entry name" value="NIBRIN"/>
    <property type="match status" value="1"/>
</dbReference>
<dbReference type="Gene3D" id="3.40.50.10190">
    <property type="entry name" value="BRCT domain"/>
    <property type="match status" value="1"/>
</dbReference>
<keyword evidence="9" id="KW-0469">Meiosis</keyword>
<evidence type="ECO:0000313" key="14">
    <source>
        <dbReference type="EMBL" id="NXA65484.1"/>
    </source>
</evidence>
<feature type="region of interest" description="Disordered" evidence="12">
    <location>
        <begin position="531"/>
        <end position="561"/>
    </location>
</feature>
<dbReference type="FunFam" id="3.40.50.10190:FF:000024">
    <property type="entry name" value="Nibrin"/>
    <property type="match status" value="1"/>
</dbReference>
<dbReference type="GO" id="GO:0003684">
    <property type="term" value="F:damaged DNA binding"/>
    <property type="evidence" value="ECO:0007669"/>
    <property type="project" value="TreeGrafter"/>
</dbReference>
<dbReference type="Pfam" id="PF00498">
    <property type="entry name" value="FHA"/>
    <property type="match status" value="1"/>
</dbReference>
<dbReference type="EMBL" id="VZTA01017436">
    <property type="protein sequence ID" value="NXA65484.1"/>
    <property type="molecule type" value="Genomic_DNA"/>
</dbReference>
<dbReference type="Gene3D" id="2.60.200.20">
    <property type="match status" value="1"/>
</dbReference>
<keyword evidence="4" id="KW-0158">Chromosome</keyword>
<dbReference type="SUPFAM" id="SSF49879">
    <property type="entry name" value="SMAD/FHA domain"/>
    <property type="match status" value="1"/>
</dbReference>
<dbReference type="GO" id="GO:0030870">
    <property type="term" value="C:Mre11 complex"/>
    <property type="evidence" value="ECO:0007669"/>
    <property type="project" value="InterPro"/>
</dbReference>
<evidence type="ECO:0000256" key="2">
    <source>
        <dbReference type="ARBA" id="ARBA00004574"/>
    </source>
</evidence>
<dbReference type="GO" id="GO:0000781">
    <property type="term" value="C:chromosome, telomeric region"/>
    <property type="evidence" value="ECO:0007669"/>
    <property type="project" value="UniProtKB-SubCell"/>
</dbReference>
<comment type="subcellular location">
    <subcellularLocation>
        <location evidence="2">Chromosome</location>
        <location evidence="2">Telomere</location>
    </subcellularLocation>
    <subcellularLocation>
        <location evidence="1">Nucleus</location>
        <location evidence="1">PML body</location>
    </subcellularLocation>
</comment>
<dbReference type="Gene3D" id="3.40.50.10980">
    <property type="entry name" value="Nibrin, BRCT2 domain"/>
    <property type="match status" value="1"/>
</dbReference>
<dbReference type="AlphaFoldDB" id="A0A7K7XJG9"/>
<feature type="compositionally biased region" description="Basic and acidic residues" evidence="12">
    <location>
        <begin position="594"/>
        <end position="608"/>
    </location>
</feature>
<organism evidence="14 15">
    <name type="scientific">Mohoua ochrocephala</name>
    <dbReference type="NCBI Taxonomy" id="874463"/>
    <lineage>
        <taxon>Eukaryota</taxon>
        <taxon>Metazoa</taxon>
        <taxon>Chordata</taxon>
        <taxon>Craniata</taxon>
        <taxon>Vertebrata</taxon>
        <taxon>Euteleostomi</taxon>
        <taxon>Archelosauria</taxon>
        <taxon>Archosauria</taxon>
        <taxon>Dinosauria</taxon>
        <taxon>Saurischia</taxon>
        <taxon>Theropoda</taxon>
        <taxon>Coelurosauria</taxon>
        <taxon>Aves</taxon>
        <taxon>Neognathae</taxon>
        <taxon>Neoaves</taxon>
        <taxon>Telluraves</taxon>
        <taxon>Australaves</taxon>
        <taxon>Passeriformes</taxon>
        <taxon>Meliphagoidea</taxon>
        <taxon>Acanthizidae</taxon>
        <taxon>Mohoua</taxon>
    </lineage>
</organism>
<evidence type="ECO:0000256" key="5">
    <source>
        <dbReference type="ARBA" id="ARBA00022763"/>
    </source>
</evidence>
<evidence type="ECO:0000256" key="11">
    <source>
        <dbReference type="ARBA" id="ARBA00044757"/>
    </source>
</evidence>
<dbReference type="InterPro" id="IPR032429">
    <property type="entry name" value="Nibrin_BRCT2"/>
</dbReference>
<dbReference type="Pfam" id="PF08599">
    <property type="entry name" value="Nbs1_C"/>
    <property type="match status" value="1"/>
</dbReference>
<dbReference type="PROSITE" id="PS50006">
    <property type="entry name" value="FHA_DOMAIN"/>
    <property type="match status" value="1"/>
</dbReference>
<evidence type="ECO:0000256" key="9">
    <source>
        <dbReference type="ARBA" id="ARBA00023254"/>
    </source>
</evidence>
<dbReference type="CDD" id="cd22667">
    <property type="entry name" value="FHA_NBN"/>
    <property type="match status" value="1"/>
</dbReference>
<dbReference type="GO" id="GO:0051321">
    <property type="term" value="P:meiotic cell cycle"/>
    <property type="evidence" value="ECO:0007669"/>
    <property type="project" value="UniProtKB-KW"/>
</dbReference>
<feature type="compositionally biased region" description="Polar residues" evidence="12">
    <location>
        <begin position="393"/>
        <end position="410"/>
    </location>
</feature>
<accession>A0A7K7XJG9</accession>
<dbReference type="GO" id="GO:0007095">
    <property type="term" value="P:mitotic G2 DNA damage checkpoint signaling"/>
    <property type="evidence" value="ECO:0007669"/>
    <property type="project" value="InterPro"/>
</dbReference>
<dbReference type="InterPro" id="IPR040227">
    <property type="entry name" value="Nibrin-rel"/>
</dbReference>
<protein>
    <recommendedName>
        <fullName evidence="3">Nibrin</fullName>
    </recommendedName>
</protein>
<dbReference type="PANTHER" id="PTHR12162">
    <property type="entry name" value="NIBRIN-RELATED"/>
    <property type="match status" value="1"/>
</dbReference>
<reference evidence="14 15" key="1">
    <citation type="submission" date="2019-09" db="EMBL/GenBank/DDBJ databases">
        <title>Bird 10,000 Genomes (B10K) Project - Family phase.</title>
        <authorList>
            <person name="Zhang G."/>
        </authorList>
    </citation>
    <scope>NUCLEOTIDE SEQUENCE [LARGE SCALE GENOMIC DNA]</scope>
    <source>
        <strain evidence="14">B10K-DU-030-22</strain>
        <tissue evidence="14">Blood</tissue>
    </source>
</reference>
<dbReference type="GO" id="GO:0000724">
    <property type="term" value="P:double-strand break repair via homologous recombination"/>
    <property type="evidence" value="ECO:0007669"/>
    <property type="project" value="TreeGrafter"/>
</dbReference>
<evidence type="ECO:0000256" key="8">
    <source>
        <dbReference type="ARBA" id="ARBA00023242"/>
    </source>
</evidence>
<keyword evidence="15" id="KW-1185">Reference proteome</keyword>
<dbReference type="PIRSF" id="PIRSF011869">
    <property type="entry name" value="Nibrin_animal"/>
    <property type="match status" value="1"/>
</dbReference>
<gene>
    <name evidence="14" type="primary">Nbn</name>
    <name evidence="14" type="ORF">MOHOCH_R05449</name>
</gene>
<dbReference type="InterPro" id="IPR016592">
    <property type="entry name" value="Nibrin_met"/>
</dbReference>
<dbReference type="FunFam" id="2.60.200.20:FF:000017">
    <property type="entry name" value="Nibrin"/>
    <property type="match status" value="1"/>
</dbReference>
<dbReference type="CDD" id="cd17741">
    <property type="entry name" value="BRCT_nibrin"/>
    <property type="match status" value="1"/>
</dbReference>
<evidence type="ECO:0000256" key="7">
    <source>
        <dbReference type="ARBA" id="ARBA00023204"/>
    </source>
</evidence>
<evidence type="ECO:0000256" key="3">
    <source>
        <dbReference type="ARBA" id="ARBA00020013"/>
    </source>
</evidence>
<keyword evidence="8" id="KW-0539">Nucleus</keyword>
<dbReference type="InterPro" id="IPR001357">
    <property type="entry name" value="BRCT_dom"/>
</dbReference>
<evidence type="ECO:0000256" key="12">
    <source>
        <dbReference type="SAM" id="MobiDB-lite"/>
    </source>
</evidence>
<keyword evidence="5" id="KW-0227">DNA damage</keyword>
<evidence type="ECO:0000256" key="6">
    <source>
        <dbReference type="ARBA" id="ARBA00022895"/>
    </source>
</evidence>
<evidence type="ECO:0000256" key="1">
    <source>
        <dbReference type="ARBA" id="ARBA00004322"/>
    </source>
</evidence>
<proteinExistence type="inferred from homology"/>
<keyword evidence="10" id="KW-0131">Cell cycle</keyword>
<feature type="region of interest" description="Disordered" evidence="12">
    <location>
        <begin position="393"/>
        <end position="490"/>
    </location>
</feature>
<keyword evidence="7" id="KW-0234">DNA repair</keyword>
<feature type="region of interest" description="Disordered" evidence="12">
    <location>
        <begin position="582"/>
        <end position="608"/>
    </location>
</feature>
<dbReference type="InterPro" id="IPR043014">
    <property type="entry name" value="Nibrin_BRCT2_sf"/>
</dbReference>
<evidence type="ECO:0000313" key="15">
    <source>
        <dbReference type="Proteomes" id="UP000586926"/>
    </source>
</evidence>
<dbReference type="InterPro" id="IPR036420">
    <property type="entry name" value="BRCT_dom_sf"/>
</dbReference>
<comment type="caution">
    <text evidence="14">The sequence shown here is derived from an EMBL/GenBank/DDBJ whole genome shotgun (WGS) entry which is preliminary data.</text>
</comment>
<dbReference type="InterPro" id="IPR013908">
    <property type="entry name" value="Nibrin_C"/>
</dbReference>
<feature type="compositionally biased region" description="Polar residues" evidence="12">
    <location>
        <begin position="445"/>
        <end position="455"/>
    </location>
</feature>
<feature type="compositionally biased region" description="Basic and acidic residues" evidence="12">
    <location>
        <begin position="435"/>
        <end position="444"/>
    </location>
</feature>
<dbReference type="GO" id="GO:0000723">
    <property type="term" value="P:telomere maintenance"/>
    <property type="evidence" value="ECO:0007669"/>
    <property type="project" value="InterPro"/>
</dbReference>
<dbReference type="SUPFAM" id="SSF52113">
    <property type="entry name" value="BRCT domain"/>
    <property type="match status" value="1"/>
</dbReference>
<evidence type="ECO:0000256" key="4">
    <source>
        <dbReference type="ARBA" id="ARBA00022454"/>
    </source>
</evidence>
<dbReference type="InterPro" id="IPR000253">
    <property type="entry name" value="FHA_dom"/>
</dbReference>
<dbReference type="InterPro" id="IPR008984">
    <property type="entry name" value="SMAD_FHA_dom_sf"/>
</dbReference>
<keyword evidence="6" id="KW-0779">Telomere</keyword>
<dbReference type="SMART" id="SM00240">
    <property type="entry name" value="FHA"/>
    <property type="match status" value="1"/>
</dbReference>
<comment type="similarity">
    <text evidence="11">Belongs to the Nibrin family.</text>
</comment>
<feature type="non-terminal residue" evidence="14">
    <location>
        <position position="754"/>
    </location>
</feature>
<evidence type="ECO:0000256" key="10">
    <source>
        <dbReference type="ARBA" id="ARBA00023306"/>
    </source>
</evidence>
<dbReference type="SMART" id="SM01348">
    <property type="entry name" value="Nbs1_C"/>
    <property type="match status" value="1"/>
</dbReference>
<feature type="non-terminal residue" evidence="14">
    <location>
        <position position="1"/>
    </location>
</feature>
<name>A0A7K7XJG9_9PASS</name>
<feature type="compositionally biased region" description="Polar residues" evidence="12">
    <location>
        <begin position="419"/>
        <end position="432"/>
    </location>
</feature>
<dbReference type="Pfam" id="PF16508">
    <property type="entry name" value="NIBRIN_BRCT_II"/>
    <property type="match status" value="1"/>
</dbReference>
<feature type="domain" description="FHA" evidence="13">
    <location>
        <begin position="21"/>
        <end position="80"/>
    </location>
</feature>
<evidence type="ECO:0000259" key="13">
    <source>
        <dbReference type="PROSITE" id="PS50006"/>
    </source>
</evidence>